<dbReference type="KEGG" id="aka:TKWG_13130"/>
<gene>
    <name evidence="1" type="ordered locus">TKWG_13130</name>
</gene>
<dbReference type="HOGENOM" id="CLU_2581862_0_0_4"/>
<organism evidence="1 2">
    <name type="scientific">Advenella kashmirensis (strain DSM 17095 / LMG 22695 / WT001)</name>
    <name type="common">Tetrathiobacter kashmirensis</name>
    <dbReference type="NCBI Taxonomy" id="1036672"/>
    <lineage>
        <taxon>Bacteria</taxon>
        <taxon>Pseudomonadati</taxon>
        <taxon>Pseudomonadota</taxon>
        <taxon>Betaproteobacteria</taxon>
        <taxon>Burkholderiales</taxon>
        <taxon>Alcaligenaceae</taxon>
    </lineage>
</organism>
<dbReference type="EMBL" id="CP003555">
    <property type="protein sequence ID" value="AFK62752.1"/>
    <property type="molecule type" value="Genomic_DNA"/>
</dbReference>
<reference evidence="2" key="2">
    <citation type="journal article" date="2013" name="PLoS ONE">
        <title>Genome implosion elicits host-confinement in Alcaligenaceae: evidence from the comparative genomics of Tetrathiobacter kashmirensis, a pathogen in the making.</title>
        <authorList>
            <person name="Ghosh W."/>
            <person name="Alam M."/>
            <person name="Roy C."/>
            <person name="Pyne P."/>
            <person name="George A."/>
            <person name="Chakraborty R."/>
            <person name="Majumder S."/>
            <person name="Agarwal A."/>
            <person name="Chakraborty S."/>
            <person name="Majumdar S."/>
            <person name="Gupta S.K."/>
        </authorList>
    </citation>
    <scope>NUCLEOTIDE SEQUENCE [LARGE SCALE GENOMIC DNA]</scope>
    <source>
        <strain evidence="2">WT001</strain>
    </source>
</reference>
<name>I3UCL4_ADVKW</name>
<sequence length="80" mass="9116">MSFVKPVIDQKNEVMDGRSLSDLSIEQYAGYISEYLLRLNSRGVLLSEIGKVPLAATPEQIDELINHLKLVRQEMKNLKK</sequence>
<evidence type="ECO:0000313" key="1">
    <source>
        <dbReference type="EMBL" id="AFK62752.1"/>
    </source>
</evidence>
<dbReference type="Proteomes" id="UP000005267">
    <property type="component" value="Chromosome"/>
</dbReference>
<accession>I3UCL4</accession>
<keyword evidence="2" id="KW-1185">Reference proteome</keyword>
<reference evidence="1 2" key="1">
    <citation type="journal article" date="2011" name="J. Bacteriol.">
        <title>Whole-genome shotgun sequencing of the sulfur-oxidizing chemoautotroph Tetrathiobacter kashmirensis.</title>
        <authorList>
            <person name="Ghosh W."/>
            <person name="George A."/>
            <person name="Agarwal A."/>
            <person name="Raj P."/>
            <person name="Alam M."/>
            <person name="Pyne P."/>
            <person name="Das Gupta S.K."/>
        </authorList>
    </citation>
    <scope>NUCLEOTIDE SEQUENCE [LARGE SCALE GENOMIC DNA]</scope>
    <source>
        <strain evidence="1 2">WT001</strain>
    </source>
</reference>
<protein>
    <submittedName>
        <fullName evidence="1">Uncharacterized protein</fullName>
    </submittedName>
</protein>
<dbReference type="AlphaFoldDB" id="I3UCL4"/>
<evidence type="ECO:0000313" key="2">
    <source>
        <dbReference type="Proteomes" id="UP000005267"/>
    </source>
</evidence>
<dbReference type="OrthoDB" id="8687151at2"/>
<dbReference type="RefSeq" id="WP_014750843.1">
    <property type="nucleotide sequence ID" value="NC_017964.1"/>
</dbReference>
<proteinExistence type="predicted"/>